<dbReference type="Gene3D" id="3.10.20.90">
    <property type="entry name" value="Phosphatidylinositol 3-kinase Catalytic Subunit, Chain A, domain 1"/>
    <property type="match status" value="1"/>
</dbReference>
<proteinExistence type="predicted"/>
<sequence>MHEMYNTDTDDLYHRMLQPIDIQEPLLSLCESEVRVESRILIRIDIPTKILCVRCDPKKTLFQVLQPIVEKFK</sequence>
<dbReference type="SUPFAM" id="SSF54236">
    <property type="entry name" value="Ubiquitin-like"/>
    <property type="match status" value="1"/>
</dbReference>
<dbReference type="InterPro" id="IPR029071">
    <property type="entry name" value="Ubiquitin-like_domsf"/>
</dbReference>
<evidence type="ECO:0000313" key="2">
    <source>
        <dbReference type="Proteomes" id="UP000663823"/>
    </source>
</evidence>
<comment type="caution">
    <text evidence="1">The sequence shown here is derived from an EMBL/GenBank/DDBJ whole genome shotgun (WGS) entry which is preliminary data.</text>
</comment>
<reference evidence="1" key="1">
    <citation type="submission" date="2021-02" db="EMBL/GenBank/DDBJ databases">
        <authorList>
            <person name="Nowell W R."/>
        </authorList>
    </citation>
    <scope>NUCLEOTIDE SEQUENCE</scope>
</reference>
<evidence type="ECO:0000313" key="1">
    <source>
        <dbReference type="EMBL" id="CAF4069780.1"/>
    </source>
</evidence>
<organism evidence="1 2">
    <name type="scientific">Rotaria sordida</name>
    <dbReference type="NCBI Taxonomy" id="392033"/>
    <lineage>
        <taxon>Eukaryota</taxon>
        <taxon>Metazoa</taxon>
        <taxon>Spiralia</taxon>
        <taxon>Gnathifera</taxon>
        <taxon>Rotifera</taxon>
        <taxon>Eurotatoria</taxon>
        <taxon>Bdelloidea</taxon>
        <taxon>Philodinida</taxon>
        <taxon>Philodinidae</taxon>
        <taxon>Rotaria</taxon>
    </lineage>
</organism>
<name>A0A819SWP9_9BILA</name>
<dbReference type="Proteomes" id="UP000663823">
    <property type="component" value="Unassembled WGS sequence"/>
</dbReference>
<dbReference type="AlphaFoldDB" id="A0A819SWP9"/>
<dbReference type="EMBL" id="CAJOAX010010137">
    <property type="protein sequence ID" value="CAF4069780.1"/>
    <property type="molecule type" value="Genomic_DNA"/>
</dbReference>
<gene>
    <name evidence="1" type="ORF">OTI717_LOCUS32604</name>
</gene>
<protein>
    <submittedName>
        <fullName evidence="1">Uncharacterized protein</fullName>
    </submittedName>
</protein>
<accession>A0A819SWP9</accession>